<evidence type="ECO:0000256" key="1">
    <source>
        <dbReference type="SAM" id="Phobius"/>
    </source>
</evidence>
<reference evidence="2 3" key="1">
    <citation type="submission" date="2020-08" db="EMBL/GenBank/DDBJ databases">
        <title>Bridging the membrane lipid divide: bacteria of the FCB group superphylum have the potential to synthesize archaeal ether lipids.</title>
        <authorList>
            <person name="Villanueva L."/>
            <person name="Von Meijenfeldt F.A.B."/>
            <person name="Westbye A.B."/>
            <person name="Yadav S."/>
            <person name="Hopmans E.C."/>
            <person name="Dutilh B.E."/>
            <person name="Sinninghe Damste J.S."/>
        </authorList>
    </citation>
    <scope>NUCLEOTIDE SEQUENCE [LARGE SCALE GENOMIC DNA]</scope>
    <source>
        <strain evidence="2">NIOZ-UU36</strain>
    </source>
</reference>
<keyword evidence="1" id="KW-0472">Membrane</keyword>
<dbReference type="Proteomes" id="UP000614469">
    <property type="component" value="Unassembled WGS sequence"/>
</dbReference>
<feature type="transmembrane region" description="Helical" evidence="1">
    <location>
        <begin position="81"/>
        <end position="99"/>
    </location>
</feature>
<gene>
    <name evidence="2" type="ORF">H8E29_07495</name>
</gene>
<comment type="caution">
    <text evidence="2">The sequence shown here is derived from an EMBL/GenBank/DDBJ whole genome shotgun (WGS) entry which is preliminary data.</text>
</comment>
<accession>A0A8J6NIS1</accession>
<name>A0A8J6NIS1_9CHLR</name>
<feature type="transmembrane region" description="Helical" evidence="1">
    <location>
        <begin position="12"/>
        <end position="31"/>
    </location>
</feature>
<dbReference type="AlphaFoldDB" id="A0A8J6NIS1"/>
<protein>
    <submittedName>
        <fullName evidence="2">Uncharacterized protein</fullName>
    </submittedName>
</protein>
<evidence type="ECO:0000313" key="2">
    <source>
        <dbReference type="EMBL" id="MBC8335090.1"/>
    </source>
</evidence>
<dbReference type="EMBL" id="JACNJN010000091">
    <property type="protein sequence ID" value="MBC8335090.1"/>
    <property type="molecule type" value="Genomic_DNA"/>
</dbReference>
<keyword evidence="1" id="KW-1133">Transmembrane helix</keyword>
<evidence type="ECO:0000313" key="3">
    <source>
        <dbReference type="Proteomes" id="UP000614469"/>
    </source>
</evidence>
<sequence length="142" mass="16426">MMKNDEIRRPIPVTLLAWGVLILTMFNAVRFGSAVAEWDRIVSFMERPGPIYIAVTGLIWALGWLIVFLGLWFGSRWARQIALSMAILYSTYYWIDQLIYHSEVARKNLSFSLSVTIFFLTSTAIILILPGSRKYFQTKRVQ</sequence>
<organism evidence="2 3">
    <name type="scientific">Candidatus Desulfolinea nitratireducens</name>
    <dbReference type="NCBI Taxonomy" id="2841698"/>
    <lineage>
        <taxon>Bacteria</taxon>
        <taxon>Bacillati</taxon>
        <taxon>Chloroflexota</taxon>
        <taxon>Anaerolineae</taxon>
        <taxon>Anaerolineales</taxon>
        <taxon>Anaerolineales incertae sedis</taxon>
        <taxon>Candidatus Desulfolinea</taxon>
    </lineage>
</organism>
<keyword evidence="1" id="KW-0812">Transmembrane</keyword>
<proteinExistence type="predicted"/>
<feature type="transmembrane region" description="Helical" evidence="1">
    <location>
        <begin position="111"/>
        <end position="130"/>
    </location>
</feature>
<feature type="transmembrane region" description="Helical" evidence="1">
    <location>
        <begin position="51"/>
        <end position="74"/>
    </location>
</feature>